<accession>A0AAX4HSB2</accession>
<evidence type="ECO:0000313" key="2">
    <source>
        <dbReference type="EMBL" id="WPU66102.1"/>
    </source>
</evidence>
<protein>
    <recommendedName>
        <fullName evidence="4">Carboxypeptidase regulatory-like domain-containing protein</fullName>
    </recommendedName>
</protein>
<evidence type="ECO:0000313" key="3">
    <source>
        <dbReference type="Proteomes" id="UP001324634"/>
    </source>
</evidence>
<dbReference type="Proteomes" id="UP001324634">
    <property type="component" value="Chromosome"/>
</dbReference>
<feature type="chain" id="PRO_5043478140" description="Carboxypeptidase regulatory-like domain-containing protein" evidence="1">
    <location>
        <begin position="17"/>
        <end position="103"/>
    </location>
</feature>
<keyword evidence="3" id="KW-1185">Reference proteome</keyword>
<name>A0AAX4HSB2_9BACT</name>
<dbReference type="KEGG" id="psti:SOO65_05020"/>
<organism evidence="2 3">
    <name type="scientific">Peredibacter starrii</name>
    <dbReference type="NCBI Taxonomy" id="28202"/>
    <lineage>
        <taxon>Bacteria</taxon>
        <taxon>Pseudomonadati</taxon>
        <taxon>Bdellovibrionota</taxon>
        <taxon>Bacteriovoracia</taxon>
        <taxon>Bacteriovoracales</taxon>
        <taxon>Bacteriovoracaceae</taxon>
        <taxon>Peredibacter</taxon>
    </lineage>
</organism>
<proteinExistence type="predicted"/>
<evidence type="ECO:0000256" key="1">
    <source>
        <dbReference type="SAM" id="SignalP"/>
    </source>
</evidence>
<sequence>MKFVLFLLLFTLGAHASDSTIEGKVSIPADCSKKAMVWLSLDKENYKERLLLMHTEVPQGGTYRFYVKPGNYQVRASDESGCEFMKRVQVKGPQIENIQLVKK</sequence>
<feature type="signal peptide" evidence="1">
    <location>
        <begin position="1"/>
        <end position="16"/>
    </location>
</feature>
<evidence type="ECO:0008006" key="4">
    <source>
        <dbReference type="Google" id="ProtNLM"/>
    </source>
</evidence>
<keyword evidence="1" id="KW-0732">Signal</keyword>
<dbReference type="AlphaFoldDB" id="A0AAX4HSB2"/>
<dbReference type="EMBL" id="CP139487">
    <property type="protein sequence ID" value="WPU66102.1"/>
    <property type="molecule type" value="Genomic_DNA"/>
</dbReference>
<reference evidence="2 3" key="1">
    <citation type="submission" date="2023-11" db="EMBL/GenBank/DDBJ databases">
        <title>Peredibacter starrii A3.12.</title>
        <authorList>
            <person name="Mitchell R.J."/>
        </authorList>
    </citation>
    <scope>NUCLEOTIDE SEQUENCE [LARGE SCALE GENOMIC DNA]</scope>
    <source>
        <strain evidence="2 3">A3.12</strain>
    </source>
</reference>
<gene>
    <name evidence="2" type="ORF">SOO65_05020</name>
</gene>
<dbReference type="RefSeq" id="WP_321397912.1">
    <property type="nucleotide sequence ID" value="NZ_CP139487.1"/>
</dbReference>